<gene>
    <name evidence="1" type="ORF">HO173_001646</name>
</gene>
<organism evidence="1 2">
    <name type="scientific">Letharia columbiana</name>
    <dbReference type="NCBI Taxonomy" id="112416"/>
    <lineage>
        <taxon>Eukaryota</taxon>
        <taxon>Fungi</taxon>
        <taxon>Dikarya</taxon>
        <taxon>Ascomycota</taxon>
        <taxon>Pezizomycotina</taxon>
        <taxon>Lecanoromycetes</taxon>
        <taxon>OSLEUM clade</taxon>
        <taxon>Lecanoromycetidae</taxon>
        <taxon>Lecanorales</taxon>
        <taxon>Lecanorineae</taxon>
        <taxon>Parmeliaceae</taxon>
        <taxon>Letharia</taxon>
    </lineage>
</organism>
<dbReference type="AlphaFoldDB" id="A0A8H6G3W7"/>
<accession>A0A8H6G3W7</accession>
<dbReference type="GeneID" id="59283320"/>
<comment type="caution">
    <text evidence="1">The sequence shown here is derived from an EMBL/GenBank/DDBJ whole genome shotgun (WGS) entry which is preliminary data.</text>
</comment>
<dbReference type="RefSeq" id="XP_037169305.1">
    <property type="nucleotide sequence ID" value="XM_037303583.1"/>
</dbReference>
<dbReference type="EMBL" id="JACCJC010000004">
    <property type="protein sequence ID" value="KAF6240036.1"/>
    <property type="molecule type" value="Genomic_DNA"/>
</dbReference>
<proteinExistence type="predicted"/>
<dbReference type="OrthoDB" id="406152at2759"/>
<evidence type="ECO:0000313" key="1">
    <source>
        <dbReference type="EMBL" id="KAF6240036.1"/>
    </source>
</evidence>
<sequence length="204" mass="22838">MEKLNLYFTDSTFQPLRAYTISPATCELAFRQEYPNLSKASQHHQSVRPAPKTFKTTLYAPTPVPLRYQPCALRQTDLPSISTMCITKLSKHSDCGHWSCEIKEPCKEGRDFSNCASFTNGVARNAAKYPQELAKEKTCPKCDKNDEYDGKKIRMVKATVHATKFGFGPNRSDCGINLGKKTRKYGPKKEPSTMLLAEGGCVVM</sequence>
<evidence type="ECO:0000313" key="2">
    <source>
        <dbReference type="Proteomes" id="UP000578531"/>
    </source>
</evidence>
<reference evidence="1 2" key="1">
    <citation type="journal article" date="2020" name="Genomics">
        <title>Complete, high-quality genomes from long-read metagenomic sequencing of two wolf lichen thalli reveals enigmatic genome architecture.</title>
        <authorList>
            <person name="McKenzie S.K."/>
            <person name="Walston R.F."/>
            <person name="Allen J.L."/>
        </authorList>
    </citation>
    <scope>NUCLEOTIDE SEQUENCE [LARGE SCALE GENOMIC DNA]</scope>
    <source>
        <strain evidence="1">WasteWater2</strain>
    </source>
</reference>
<keyword evidence="2" id="KW-1185">Reference proteome</keyword>
<protein>
    <submittedName>
        <fullName evidence="1">Uncharacterized protein</fullName>
    </submittedName>
</protein>
<name>A0A8H6G3W7_9LECA</name>
<dbReference type="Proteomes" id="UP000578531">
    <property type="component" value="Unassembled WGS sequence"/>
</dbReference>